<evidence type="ECO:0000256" key="2">
    <source>
        <dbReference type="ARBA" id="ARBA00023136"/>
    </source>
</evidence>
<reference evidence="6 7" key="1">
    <citation type="journal article" date="2012" name="J. Bacteriol.">
        <title>Genome Sequence of the Filamentous Bacterium Fibrisoma limi BUZ 3T.</title>
        <authorList>
            <person name="Filippini M."/>
            <person name="Qi W."/>
            <person name="Jaenicke S."/>
            <person name="Goesmann A."/>
            <person name="Smits T.H."/>
            <person name="Bagheri H.C."/>
        </authorList>
    </citation>
    <scope>NUCLEOTIDE SEQUENCE [LARGE SCALE GENOMIC DNA]</scope>
    <source>
        <strain evidence="7">BUZ 3T</strain>
        <plasmid evidence="6 7">pFLIM01</plasmid>
    </source>
</reference>
<accession>I2GU34</accession>
<dbReference type="EMBL" id="HE805916">
    <property type="protein sequence ID" value="CCH57635.1"/>
    <property type="molecule type" value="Genomic_DNA"/>
</dbReference>
<evidence type="ECO:0000313" key="6">
    <source>
        <dbReference type="EMBL" id="CCH57635.1"/>
    </source>
</evidence>
<feature type="domain" description="Outer membrane protein beta-barrel" evidence="5">
    <location>
        <begin position="395"/>
        <end position="798"/>
    </location>
</feature>
<protein>
    <submittedName>
        <fullName evidence="6">TonB-dependent receptor</fullName>
    </submittedName>
</protein>
<dbReference type="Proteomes" id="UP000009309">
    <property type="component" value="Plasmid pFLIM01"/>
</dbReference>
<keyword evidence="3" id="KW-0998">Cell outer membrane</keyword>
<dbReference type="InterPro" id="IPR037066">
    <property type="entry name" value="Plug_dom_sf"/>
</dbReference>
<dbReference type="Gene3D" id="2.60.40.1120">
    <property type="entry name" value="Carboxypeptidase-like, regulatory domain"/>
    <property type="match status" value="1"/>
</dbReference>
<dbReference type="Pfam" id="PF14905">
    <property type="entry name" value="OMP_b-brl_3"/>
    <property type="match status" value="1"/>
</dbReference>
<proteinExistence type="predicted"/>
<feature type="compositionally biased region" description="Basic and acidic residues" evidence="4">
    <location>
        <begin position="813"/>
        <end position="825"/>
    </location>
</feature>
<dbReference type="InterPro" id="IPR008969">
    <property type="entry name" value="CarboxyPept-like_regulatory"/>
</dbReference>
<dbReference type="Gene3D" id="2.40.170.20">
    <property type="entry name" value="TonB-dependent receptor, beta-barrel domain"/>
    <property type="match status" value="1"/>
</dbReference>
<evidence type="ECO:0000259" key="5">
    <source>
        <dbReference type="Pfam" id="PF14905"/>
    </source>
</evidence>
<dbReference type="AlphaFoldDB" id="I2GU34"/>
<dbReference type="InterPro" id="IPR041700">
    <property type="entry name" value="OMP_b-brl_3"/>
</dbReference>
<keyword evidence="6" id="KW-0614">Plasmid</keyword>
<keyword evidence="7" id="KW-1185">Reference proteome</keyword>
<dbReference type="OrthoDB" id="905812at2"/>
<gene>
    <name evidence="6" type="ORF">BN8_p06833</name>
</gene>
<dbReference type="SUPFAM" id="SSF49464">
    <property type="entry name" value="Carboxypeptidase regulatory domain-like"/>
    <property type="match status" value="1"/>
</dbReference>
<dbReference type="GO" id="GO:0009279">
    <property type="term" value="C:cell outer membrane"/>
    <property type="evidence" value="ECO:0007669"/>
    <property type="project" value="UniProtKB-SubCell"/>
</dbReference>
<keyword evidence="6" id="KW-0675">Receptor</keyword>
<comment type="subcellular location">
    <subcellularLocation>
        <location evidence="1">Cell outer membrane</location>
    </subcellularLocation>
</comment>
<dbReference type="InterPro" id="IPR036942">
    <property type="entry name" value="Beta-barrel_TonB_sf"/>
</dbReference>
<evidence type="ECO:0000256" key="4">
    <source>
        <dbReference type="SAM" id="MobiDB-lite"/>
    </source>
</evidence>
<feature type="region of interest" description="Disordered" evidence="4">
    <location>
        <begin position="805"/>
        <end position="825"/>
    </location>
</feature>
<dbReference type="PANTHER" id="PTHR40980">
    <property type="entry name" value="PLUG DOMAIN-CONTAINING PROTEIN"/>
    <property type="match status" value="1"/>
</dbReference>
<organism evidence="6 7">
    <name type="scientific">Fibrisoma limi BUZ 3</name>
    <dbReference type="NCBI Taxonomy" id="1185876"/>
    <lineage>
        <taxon>Bacteria</taxon>
        <taxon>Pseudomonadati</taxon>
        <taxon>Bacteroidota</taxon>
        <taxon>Cytophagia</taxon>
        <taxon>Cytophagales</taxon>
        <taxon>Spirosomataceae</taxon>
        <taxon>Fibrisoma</taxon>
    </lineage>
</organism>
<keyword evidence="2" id="KW-0472">Membrane</keyword>
<geneLocation type="plasmid" evidence="6 7">
    <name>pFLIM01</name>
</geneLocation>
<name>I2GU34_9BACT</name>
<evidence type="ECO:0000256" key="1">
    <source>
        <dbReference type="ARBA" id="ARBA00004442"/>
    </source>
</evidence>
<dbReference type="Gene3D" id="2.170.130.10">
    <property type="entry name" value="TonB-dependent receptor, plug domain"/>
    <property type="match status" value="1"/>
</dbReference>
<dbReference type="Pfam" id="PF13620">
    <property type="entry name" value="CarboxypepD_reg"/>
    <property type="match status" value="1"/>
</dbReference>
<dbReference type="PANTHER" id="PTHR40980:SF4">
    <property type="entry name" value="TONB-DEPENDENT RECEPTOR-LIKE BETA-BARREL DOMAIN-CONTAINING PROTEIN"/>
    <property type="match status" value="1"/>
</dbReference>
<sequence>MFISLVQSRRAFYLSFLLMTISLLLTRYTSAQSIPKATVRGVVQNKKGEPLPFATVLLQRTTDSTLVKGGVTDTLGQYVFDNVPLASYQVAVQAVGYRPGVSAPLALQLDQLVVSIPPLQLAEDARMLGEINVTAQKPFIEQVLDRTIVNVENSLVAVGGTALDVLEKAPGVMVDAQNNRISLQGREGVLVMLDGKPTYLSSEQVVTLLRNTPSNSIQRIELITNPSAKYDAAGNSGIIDIRLKRGSRKRGTSGSVTIGSGYGRLPKASSGLSLNHRQGNWNGFGSYNYDYGKFLVDIISHRRFGNGADVVINDKQAARSAQFNTHLFKAGADYSPGKNQVVGLMLDGSFNNATDFIVNQNRLYNGQGQFLSDQPMTNDTRLVFGRLATNLNYKRTFDSLGKQLTVDADYARVVFHPESDLFTRSLDQLGRPIAPPLLQRSRSSAEVTIRSGKVDWVYPVNNRLKLETGAKFSFVKSDNDVRFEQQLEDTWRLDQNRTNHFIYDETIKAVYVNTGWTGAMWSIQGGIRLEHTHSVGQSITLAKRMDRRYINLFPSLFISRKVGLHHQFRSTYSRRIDRPNYQDLNPFIEIYDPVNYYQGNPFLQPQYTDAFQLGYAYKGQTTINLGYNRTMNVIAPVNVQDTQTQQIKSTVENLNQLTNFNVSIGFPVSITKWWMVRQSVDVFFNQYQTVYLAQALDNRQLSANVRMNHSFTFPNEFTAEVTGFYNSPTASGTVQLVGRGQVSVGVQKSLWNKRANAGLNLSDVFKTMRFGSYNNFANTEILFRGQFESRVVRLSFTYNLGDQRLKSTPQRRTSSEEEQGRVGPR</sequence>
<evidence type="ECO:0000256" key="3">
    <source>
        <dbReference type="ARBA" id="ARBA00023237"/>
    </source>
</evidence>
<evidence type="ECO:0000313" key="7">
    <source>
        <dbReference type="Proteomes" id="UP000009309"/>
    </source>
</evidence>
<dbReference type="SUPFAM" id="SSF56935">
    <property type="entry name" value="Porins"/>
    <property type="match status" value="1"/>
</dbReference>